<dbReference type="GO" id="GO:0006886">
    <property type="term" value="P:intracellular protein transport"/>
    <property type="evidence" value="ECO:0007669"/>
    <property type="project" value="InterPro"/>
</dbReference>
<dbReference type="InterPro" id="IPR006925">
    <property type="entry name" value="Vps16_C"/>
</dbReference>
<gene>
    <name evidence="8" type="primary">LOC107265732</name>
</gene>
<dbReference type="InterPro" id="IPR040057">
    <property type="entry name" value="Spe-39"/>
</dbReference>
<reference evidence="8" key="1">
    <citation type="submission" date="2025-08" db="UniProtKB">
        <authorList>
            <consortium name="RefSeq"/>
        </authorList>
    </citation>
    <scope>IDENTIFICATION</scope>
</reference>
<dbReference type="GO" id="GO:0005769">
    <property type="term" value="C:early endosome"/>
    <property type="evidence" value="ECO:0007669"/>
    <property type="project" value="UniProtKB-SubCell"/>
</dbReference>
<dbReference type="RefSeq" id="XP_015590970.1">
    <property type="nucleotide sequence ID" value="XM_015735484.2"/>
</dbReference>
<organism evidence="7 8">
    <name type="scientific">Cephus cinctus</name>
    <name type="common">Wheat stem sawfly</name>
    <dbReference type="NCBI Taxonomy" id="211228"/>
    <lineage>
        <taxon>Eukaryota</taxon>
        <taxon>Metazoa</taxon>
        <taxon>Ecdysozoa</taxon>
        <taxon>Arthropoda</taxon>
        <taxon>Hexapoda</taxon>
        <taxon>Insecta</taxon>
        <taxon>Pterygota</taxon>
        <taxon>Neoptera</taxon>
        <taxon>Endopterygota</taxon>
        <taxon>Hymenoptera</taxon>
        <taxon>Cephoidea</taxon>
        <taxon>Cephidae</taxon>
        <taxon>Cephus</taxon>
    </lineage>
</organism>
<sequence length="422" mass="48160">MGSSKDDEDYWNSSEQHSFCFENNEEDNFFGFSKTGTARLRAGISNIDLSDDYLKTSDSQTNLKPLLSVISEKTLANILEADKMQNLPEGQSVTQPDITLRRILLGQPFSLEKYKSLASKTALLDAAIESGDGNAILVIVLFLTKTLKRSLFERLLMDRPGATQVYIRYLSTRLQTSELTDLLTMLGRSMDAAMRTLQIIIKNTPNPERLLQKLHNCYKTQFLALADCKETPFIQNYIKLLEWQKAVKDTGFTEALEMNSPVMECLRHACRDHWGASESSLWSPAMLLKQHTVSLRQYQKVALTTRAALQSWDDIDILLLTKGWLGSKKLQTYLPIEDIIKILHNNNAPTNILEKYLGYVDDVRQRLELAKRFQCHRIVVDILVLQGDRAALLEYKTMLHPQSEHCFYAENALRASTTKWKS</sequence>
<dbReference type="GeneID" id="107265732"/>
<protein>
    <submittedName>
        <fullName evidence="8">Spermatogenesis-defective protein 39 homolog isoform X1</fullName>
    </submittedName>
</protein>
<keyword evidence="7" id="KW-1185">Reference proteome</keyword>
<dbReference type="Pfam" id="PF04840">
    <property type="entry name" value="Vps16_C"/>
    <property type="match status" value="1"/>
</dbReference>
<keyword evidence="4" id="KW-0967">Endosome</keyword>
<keyword evidence="5" id="KW-0968">Cytoplasmic vesicle</keyword>
<name>A0AAJ7BP63_CEPCN</name>
<feature type="domain" description="Vps16 C-terminal" evidence="6">
    <location>
        <begin position="120"/>
        <end position="249"/>
    </location>
</feature>
<evidence type="ECO:0000259" key="6">
    <source>
        <dbReference type="Pfam" id="PF04840"/>
    </source>
</evidence>
<comment type="subcellular location">
    <subcellularLocation>
        <location evidence="2">Cytoplasmic vesicle</location>
    </subcellularLocation>
    <subcellularLocation>
        <location evidence="1">Early endosome</location>
    </subcellularLocation>
    <subcellularLocation>
        <location evidence="3">Late endosome</location>
    </subcellularLocation>
</comment>
<evidence type="ECO:0000256" key="1">
    <source>
        <dbReference type="ARBA" id="ARBA00004412"/>
    </source>
</evidence>
<dbReference type="Proteomes" id="UP000694920">
    <property type="component" value="Unplaced"/>
</dbReference>
<dbReference type="KEGG" id="ccin:107265732"/>
<evidence type="ECO:0000256" key="4">
    <source>
        <dbReference type="ARBA" id="ARBA00022753"/>
    </source>
</evidence>
<dbReference type="AlphaFoldDB" id="A0AAJ7BP63"/>
<dbReference type="PANTHER" id="PTHR13364:SF6">
    <property type="entry name" value="SPERMATOGENESIS-DEFECTIVE PROTEIN 39 HOMOLOG"/>
    <property type="match status" value="1"/>
</dbReference>
<proteinExistence type="predicted"/>
<evidence type="ECO:0000256" key="5">
    <source>
        <dbReference type="ARBA" id="ARBA00023329"/>
    </source>
</evidence>
<evidence type="ECO:0000313" key="7">
    <source>
        <dbReference type="Proteomes" id="UP000694920"/>
    </source>
</evidence>
<dbReference type="PANTHER" id="PTHR13364">
    <property type="entry name" value="DEFECTIVE SPERMATOGENESIS PROTEIN 39"/>
    <property type="match status" value="1"/>
</dbReference>
<evidence type="ECO:0000313" key="8">
    <source>
        <dbReference type="RefSeq" id="XP_015590970.1"/>
    </source>
</evidence>
<dbReference type="GO" id="GO:0007034">
    <property type="term" value="P:vacuolar transport"/>
    <property type="evidence" value="ECO:0007669"/>
    <property type="project" value="TreeGrafter"/>
</dbReference>
<dbReference type="GO" id="GO:0005770">
    <property type="term" value="C:late endosome"/>
    <property type="evidence" value="ECO:0007669"/>
    <property type="project" value="UniProtKB-SubCell"/>
</dbReference>
<accession>A0AAJ7BP63</accession>
<evidence type="ECO:0000256" key="3">
    <source>
        <dbReference type="ARBA" id="ARBA00004603"/>
    </source>
</evidence>
<evidence type="ECO:0000256" key="2">
    <source>
        <dbReference type="ARBA" id="ARBA00004541"/>
    </source>
</evidence>